<name>A0ABD5V0Z3_9EURY</name>
<gene>
    <name evidence="2" type="ORF">ACFQGH_05395</name>
</gene>
<accession>A0ABD5V0Z3</accession>
<sequence>MTDRVTVSLDDDSRAALEALLSETGGGQSAVIRRALTFYAANFEAAETDVSADLQQYHRLLSTGEHVLLDVDFLHCFLDHVYREGEPDPEFRTAADRVADFHAAEYAERFSELGEVLEWLSLCGFLTVRGVENGAYHVVFPSEPTKRFMLRFIERSTAELPFELAIEEGVAKALLSEELDE</sequence>
<feature type="domain" description="Ribbon-helix-helix protein CopG" evidence="1">
    <location>
        <begin position="4"/>
        <end position="41"/>
    </location>
</feature>
<evidence type="ECO:0000313" key="3">
    <source>
        <dbReference type="Proteomes" id="UP001596312"/>
    </source>
</evidence>
<evidence type="ECO:0000313" key="2">
    <source>
        <dbReference type="EMBL" id="MFC6904631.1"/>
    </source>
</evidence>
<dbReference type="AlphaFoldDB" id="A0ABD5V0Z3"/>
<proteinExistence type="predicted"/>
<organism evidence="2 3">
    <name type="scientific">Halalkalicoccus tibetensis</name>
    <dbReference type="NCBI Taxonomy" id="175632"/>
    <lineage>
        <taxon>Archaea</taxon>
        <taxon>Methanobacteriati</taxon>
        <taxon>Methanobacteriota</taxon>
        <taxon>Stenosarchaea group</taxon>
        <taxon>Halobacteria</taxon>
        <taxon>Halobacteriales</taxon>
        <taxon>Halococcaceae</taxon>
        <taxon>Halalkalicoccus</taxon>
    </lineage>
</organism>
<dbReference type="Proteomes" id="UP001596312">
    <property type="component" value="Unassembled WGS sequence"/>
</dbReference>
<reference evidence="2 3" key="1">
    <citation type="journal article" date="2019" name="Int. J. Syst. Evol. Microbiol.">
        <title>The Global Catalogue of Microorganisms (GCM) 10K type strain sequencing project: providing services to taxonomists for standard genome sequencing and annotation.</title>
        <authorList>
            <consortium name="The Broad Institute Genomics Platform"/>
            <consortium name="The Broad Institute Genome Sequencing Center for Infectious Disease"/>
            <person name="Wu L."/>
            <person name="Ma J."/>
        </authorList>
    </citation>
    <scope>NUCLEOTIDE SEQUENCE [LARGE SCALE GENOMIC DNA]</scope>
    <source>
        <strain evidence="2 3">CGMCC 1.3240</strain>
    </source>
</reference>
<dbReference type="EMBL" id="JBHSXQ010000002">
    <property type="protein sequence ID" value="MFC6904631.1"/>
    <property type="molecule type" value="Genomic_DNA"/>
</dbReference>
<keyword evidence="3" id="KW-1185">Reference proteome</keyword>
<comment type="caution">
    <text evidence="2">The sequence shown here is derived from an EMBL/GenBank/DDBJ whole genome shotgun (WGS) entry which is preliminary data.</text>
</comment>
<dbReference type="Pfam" id="PF01402">
    <property type="entry name" value="RHH_1"/>
    <property type="match status" value="1"/>
</dbReference>
<dbReference type="RefSeq" id="WP_340603145.1">
    <property type="nucleotide sequence ID" value="NZ_JBBMXV010000002.1"/>
</dbReference>
<evidence type="ECO:0000259" key="1">
    <source>
        <dbReference type="Pfam" id="PF01402"/>
    </source>
</evidence>
<protein>
    <submittedName>
        <fullName evidence="2">Ribbon-helix-helix protein, CopG family</fullName>
    </submittedName>
</protein>
<dbReference type="InterPro" id="IPR002145">
    <property type="entry name" value="CopG"/>
</dbReference>
<dbReference type="CDD" id="cd22235">
    <property type="entry name" value="RHH_CopG_archaea"/>
    <property type="match status" value="1"/>
</dbReference>